<dbReference type="PATRIC" id="fig|749927.5.peg.5732"/>
<dbReference type="Proteomes" id="UP000000328">
    <property type="component" value="Chromosome"/>
</dbReference>
<evidence type="ECO:0000313" key="1">
    <source>
        <dbReference type="EMBL" id="ADJ47285.1"/>
    </source>
</evidence>
<dbReference type="EMBL" id="CP002000">
    <property type="protein sequence ID" value="ADJ47285.1"/>
    <property type="molecule type" value="Genomic_DNA"/>
</dbReference>
<reference evidence="1 2" key="1">
    <citation type="journal article" date="2010" name="Cell Res.">
        <title>Complete genome sequence of the rifamycin SV-producing Amycolatopsis mediterranei U32 revealed its genetic characteristics in phylogeny and metabolism.</title>
        <authorList>
            <person name="Zhao W."/>
            <person name="Zhong Y."/>
            <person name="Yuan H."/>
            <person name="Wang J."/>
            <person name="Zheng H."/>
            <person name="Wang Y."/>
            <person name="Cen X."/>
            <person name="Xu F."/>
            <person name="Bai J."/>
            <person name="Han X."/>
            <person name="Lu G."/>
            <person name="Zhu Y."/>
            <person name="Shao Z."/>
            <person name="Yan H."/>
            <person name="Li C."/>
            <person name="Peng N."/>
            <person name="Zhang Z."/>
            <person name="Zhang Y."/>
            <person name="Lin W."/>
            <person name="Fan Y."/>
            <person name="Qin Z."/>
            <person name="Hu Y."/>
            <person name="Zhu B."/>
            <person name="Wang S."/>
            <person name="Ding X."/>
            <person name="Zhao G.P."/>
        </authorList>
    </citation>
    <scope>NUCLEOTIDE SEQUENCE [LARGE SCALE GENOMIC DNA]</scope>
    <source>
        <strain evidence="2">U-32</strain>
    </source>
</reference>
<dbReference type="eggNOG" id="ENOG5033RTN">
    <property type="taxonomic scope" value="Bacteria"/>
</dbReference>
<protein>
    <recommendedName>
        <fullName evidence="3">L-tyrosine 3-hydroxylase</fullName>
    </recommendedName>
</protein>
<evidence type="ECO:0008006" key="3">
    <source>
        <dbReference type="Google" id="ProtNLM"/>
    </source>
</evidence>
<dbReference type="KEGG" id="amd:AMED_5527"/>
<dbReference type="OrthoDB" id="3687546at2"/>
<organism evidence="1 2">
    <name type="scientific">Amycolatopsis mediterranei (strain U-32)</name>
    <dbReference type="NCBI Taxonomy" id="749927"/>
    <lineage>
        <taxon>Bacteria</taxon>
        <taxon>Bacillati</taxon>
        <taxon>Actinomycetota</taxon>
        <taxon>Actinomycetes</taxon>
        <taxon>Pseudonocardiales</taxon>
        <taxon>Pseudonocardiaceae</taxon>
        <taxon>Amycolatopsis</taxon>
    </lineage>
</organism>
<proteinExistence type="predicted"/>
<dbReference type="GeneID" id="92873229"/>
<dbReference type="HOGENOM" id="CLU_932684_0_0_11"/>
<dbReference type="AlphaFoldDB" id="A0A0H3D8I4"/>
<gene>
    <name evidence="1" type="ordered locus">AMED_5527</name>
</gene>
<sequence length="298" mass="32005">MTTAVTVVADLPTSSHWEYGGFPYGLEPLILPAASEAGSPGALSEADRRGFERTCLLVDQVRNGAASMGGEAGDEESVTWFRWITGHQVSFAVWRLMAWLMQDLVAGRAGPGTGWPLLACYVRAYSAMLRYTSSCPRRVYHDLIRPSMYRQHPGFSGGWAPDYRLVRRVFRGQPPPGSTGAGSAELAAAVADYQALHADVAARLVPGGRSLLRDSVAARHPKPAQPLAGVLYDNYFVTLRAPVGGAQVVAQLLRRLLAVEQDLACRPPVGGAELAGAVSELARNAVLGVSDRRLDVPR</sequence>
<dbReference type="RefSeq" id="WP_013227343.1">
    <property type="nucleotide sequence ID" value="NC_014318.1"/>
</dbReference>
<evidence type="ECO:0000313" key="2">
    <source>
        <dbReference type="Proteomes" id="UP000000328"/>
    </source>
</evidence>
<accession>A0A0H3D8I4</accession>
<name>A0A0H3D8I4_AMYMU</name>